<dbReference type="PATRIC" id="fig|1122147.4.peg.1844"/>
<gene>
    <name evidence="1" type="ORF">FC91_GL001776</name>
</gene>
<evidence type="ECO:0000313" key="2">
    <source>
        <dbReference type="Proteomes" id="UP000050949"/>
    </source>
</evidence>
<dbReference type="AlphaFoldDB" id="A0A0R1XKH1"/>
<reference evidence="1 2" key="1">
    <citation type="journal article" date="2015" name="Genome Announc.">
        <title>Expanding the biotechnology potential of lactobacilli through comparative genomics of 213 strains and associated genera.</title>
        <authorList>
            <person name="Sun Z."/>
            <person name="Harris H.M."/>
            <person name="McCann A."/>
            <person name="Guo C."/>
            <person name="Argimon S."/>
            <person name="Zhang W."/>
            <person name="Yang X."/>
            <person name="Jeffery I.B."/>
            <person name="Cooney J.C."/>
            <person name="Kagawa T.F."/>
            <person name="Liu W."/>
            <person name="Song Y."/>
            <person name="Salvetti E."/>
            <person name="Wrobel A."/>
            <person name="Rasinkangas P."/>
            <person name="Parkhill J."/>
            <person name="Rea M.C."/>
            <person name="O'Sullivan O."/>
            <person name="Ritari J."/>
            <person name="Douillard F.P."/>
            <person name="Paul Ross R."/>
            <person name="Yang R."/>
            <person name="Briner A.E."/>
            <person name="Felis G.E."/>
            <person name="de Vos W.M."/>
            <person name="Barrangou R."/>
            <person name="Klaenhammer T.R."/>
            <person name="Caufield P.W."/>
            <person name="Cui Y."/>
            <person name="Zhang H."/>
            <person name="O'Toole P.W."/>
        </authorList>
    </citation>
    <scope>NUCLEOTIDE SEQUENCE [LARGE SCALE GENOMIC DNA]</scope>
    <source>
        <strain evidence="1 2">DSM 16991</strain>
    </source>
</reference>
<proteinExistence type="predicted"/>
<evidence type="ECO:0000313" key="1">
    <source>
        <dbReference type="EMBL" id="KRM28313.1"/>
    </source>
</evidence>
<dbReference type="EMBL" id="AZFW01000032">
    <property type="protein sequence ID" value="KRM28313.1"/>
    <property type="molecule type" value="Genomic_DNA"/>
</dbReference>
<comment type="caution">
    <text evidence="1">The sequence shown here is derived from an EMBL/GenBank/DDBJ whole genome shotgun (WGS) entry which is preliminary data.</text>
</comment>
<dbReference type="Proteomes" id="UP000050949">
    <property type="component" value="Unassembled WGS sequence"/>
</dbReference>
<organism evidence="1 2">
    <name type="scientific">Schleiferilactobacillus harbinensis DSM 16991</name>
    <dbReference type="NCBI Taxonomy" id="1122147"/>
    <lineage>
        <taxon>Bacteria</taxon>
        <taxon>Bacillati</taxon>
        <taxon>Bacillota</taxon>
        <taxon>Bacilli</taxon>
        <taxon>Lactobacillales</taxon>
        <taxon>Lactobacillaceae</taxon>
        <taxon>Schleiferilactobacillus</taxon>
    </lineage>
</organism>
<name>A0A0R1XKH1_9LACO</name>
<protein>
    <submittedName>
        <fullName evidence="1">Uncharacterized protein</fullName>
    </submittedName>
</protein>
<sequence>MITMAKKKQREARHQAIVDMNDFLFNYAHKTLPDVPLDQLAEKVISAAKPDLKGLDGLFHDNGIGREDNFYAIGLGFVKDYYDLGGEQAKQETDKLAEEALDYLGGHSSDFVRWEH</sequence>
<dbReference type="eggNOG" id="ENOG5030AJ7">
    <property type="taxonomic scope" value="Bacteria"/>
</dbReference>
<accession>A0A0R1XKH1</accession>